<protein>
    <submittedName>
        <fullName evidence="1">Uncharacterized protein</fullName>
    </submittedName>
</protein>
<dbReference type="EMBL" id="JAHKNI010000001">
    <property type="protein sequence ID" value="MBU3060132.1"/>
    <property type="molecule type" value="Genomic_DNA"/>
</dbReference>
<reference evidence="1 2" key="1">
    <citation type="submission" date="2021-06" db="EMBL/GenBank/DDBJ databases">
        <title>Actinomycetes sequencing.</title>
        <authorList>
            <person name="Shan Q."/>
        </authorList>
    </citation>
    <scope>NUCLEOTIDE SEQUENCE [LARGE SCALE GENOMIC DNA]</scope>
    <source>
        <strain evidence="1 2">NEAU-G5</strain>
    </source>
</reference>
<keyword evidence="2" id="KW-1185">Reference proteome</keyword>
<name>A0ABS6AQ46_9NOCA</name>
<organism evidence="1 2">
    <name type="scientific">Nocardia albiluteola</name>
    <dbReference type="NCBI Taxonomy" id="2842303"/>
    <lineage>
        <taxon>Bacteria</taxon>
        <taxon>Bacillati</taxon>
        <taxon>Actinomycetota</taxon>
        <taxon>Actinomycetes</taxon>
        <taxon>Mycobacteriales</taxon>
        <taxon>Nocardiaceae</taxon>
        <taxon>Nocardia</taxon>
    </lineage>
</organism>
<gene>
    <name evidence="1" type="ORF">KO481_01140</name>
</gene>
<evidence type="ECO:0000313" key="1">
    <source>
        <dbReference type="EMBL" id="MBU3060132.1"/>
    </source>
</evidence>
<sequence length="109" mass="12965">MMNILRSGMRRLKLQPEIQCYPTWVYRDGGYENISPESLNVSDDLVAALHEWADRWDATYDLANDPANPHFSSPDIERQFWEDGHHLVTRLTEELYREWNVHFESEDLN</sequence>
<comment type="caution">
    <text evidence="1">The sequence shown here is derived from an EMBL/GenBank/DDBJ whole genome shotgun (WGS) entry which is preliminary data.</text>
</comment>
<dbReference type="RefSeq" id="WP_215915042.1">
    <property type="nucleotide sequence ID" value="NZ_JAHKNI010000001.1"/>
</dbReference>
<dbReference type="Proteomes" id="UP000733379">
    <property type="component" value="Unassembled WGS sequence"/>
</dbReference>
<evidence type="ECO:0000313" key="2">
    <source>
        <dbReference type="Proteomes" id="UP000733379"/>
    </source>
</evidence>
<accession>A0ABS6AQ46</accession>
<proteinExistence type="predicted"/>